<dbReference type="HAMAP" id="MF_01006">
    <property type="entry name" value="Undec_diphosphatase"/>
    <property type="match status" value="1"/>
</dbReference>
<comment type="miscellaneous">
    <text evidence="17">Bacitracin is thought to be involved in the inhibition of peptidoglycan synthesis by sequestering undecaprenyl diphosphate, thereby reducing the pool of lipid carrier available.</text>
</comment>
<feature type="transmembrane region" description="Helical" evidence="17">
    <location>
        <begin position="49"/>
        <end position="70"/>
    </location>
</feature>
<evidence type="ECO:0000313" key="19">
    <source>
        <dbReference type="Proteomes" id="UP000004431"/>
    </source>
</evidence>
<dbReference type="PANTHER" id="PTHR30622:SF3">
    <property type="entry name" value="UNDECAPRENYL-DIPHOSPHATASE"/>
    <property type="match status" value="1"/>
</dbReference>
<evidence type="ECO:0000256" key="6">
    <source>
        <dbReference type="ARBA" id="ARBA00022692"/>
    </source>
</evidence>
<dbReference type="Proteomes" id="UP000004431">
    <property type="component" value="Unassembled WGS sequence"/>
</dbReference>
<evidence type="ECO:0000256" key="4">
    <source>
        <dbReference type="ARBA" id="ARBA00021581"/>
    </source>
</evidence>
<evidence type="ECO:0000256" key="3">
    <source>
        <dbReference type="ARBA" id="ARBA00012374"/>
    </source>
</evidence>
<gene>
    <name evidence="17" type="primary">uppP</name>
    <name evidence="18" type="ORF">HMPREF9248_0507</name>
</gene>
<evidence type="ECO:0000256" key="16">
    <source>
        <dbReference type="ARBA" id="ARBA00047594"/>
    </source>
</evidence>
<feature type="transmembrane region" description="Helical" evidence="17">
    <location>
        <begin position="290"/>
        <end position="311"/>
    </location>
</feature>
<comment type="function">
    <text evidence="17">Catalyzes the dephosphorylation of undecaprenyl diphosphate (UPP). Confers resistance to bacitracin.</text>
</comment>
<evidence type="ECO:0000256" key="17">
    <source>
        <dbReference type="HAMAP-Rule" id="MF_01006"/>
    </source>
</evidence>
<keyword evidence="19" id="KW-1185">Reference proteome</keyword>
<sequence>MAAAISLVELIKAALYGVIEGVTEWLPISSTGHMLLFEKFVQLQVSAQFWHMFLVVIQLGAILAVCVTFCKQLNFLAPSLTPSARKNTLVLWAKIIVACIPAAAVGIPLDDWMDEHLSSPYIIAAALIVYGVAFIVVEKIFTARERALGARAATELAAAPAMPAGAETLPHHAPKHMAVAAHDACAYTDAAHAGARVGTDAAAETSRITTLEALNWKTTIGIGIFQVLSIVPGTSRSGSTILGARMLGCSRSVAAQFTFLLAVPVMVGASALRLVKYILKKNIPTSNEAAILAVGCIVAFVVSLCVIHGLMRYIKRHDFQVFGWYRIVLGIITIAYFALV</sequence>
<evidence type="ECO:0000256" key="12">
    <source>
        <dbReference type="ARBA" id="ARBA00023251"/>
    </source>
</evidence>
<comment type="catalytic activity">
    <reaction evidence="16 17">
        <text>di-trans,octa-cis-undecaprenyl diphosphate + H2O = di-trans,octa-cis-undecaprenyl phosphate + phosphate + H(+)</text>
        <dbReference type="Rhea" id="RHEA:28094"/>
        <dbReference type="ChEBI" id="CHEBI:15377"/>
        <dbReference type="ChEBI" id="CHEBI:15378"/>
        <dbReference type="ChEBI" id="CHEBI:43474"/>
        <dbReference type="ChEBI" id="CHEBI:58405"/>
        <dbReference type="ChEBI" id="CHEBI:60392"/>
        <dbReference type="EC" id="3.6.1.27"/>
    </reaction>
</comment>
<keyword evidence="13 17" id="KW-0961">Cell wall biogenesis/degradation</keyword>
<evidence type="ECO:0000256" key="14">
    <source>
        <dbReference type="ARBA" id="ARBA00032707"/>
    </source>
</evidence>
<reference evidence="18 19" key="1">
    <citation type="submission" date="2010-08" db="EMBL/GenBank/DDBJ databases">
        <authorList>
            <person name="Durkin A.S."/>
            <person name="Madupu R."/>
            <person name="Torralba M."/>
            <person name="Gillis M."/>
            <person name="Methe B."/>
            <person name="Sutton G."/>
            <person name="Nelson K.E."/>
        </authorList>
    </citation>
    <scope>NUCLEOTIDE SEQUENCE [LARGE SCALE GENOMIC DNA]</scope>
    <source>
        <strain evidence="18 19">PB189-T1-4</strain>
    </source>
</reference>
<dbReference type="GO" id="GO:0050380">
    <property type="term" value="F:undecaprenyl-diphosphatase activity"/>
    <property type="evidence" value="ECO:0007669"/>
    <property type="project" value="UniProtKB-EC"/>
</dbReference>
<comment type="subcellular location">
    <subcellularLocation>
        <location evidence="1 17">Cell membrane</location>
        <topology evidence="1 17">Multi-pass membrane protein</topology>
    </subcellularLocation>
</comment>
<keyword evidence="12 17" id="KW-0046">Antibiotic resistance</keyword>
<proteinExistence type="inferred from homology"/>
<keyword evidence="8 17" id="KW-0133">Cell shape</keyword>
<dbReference type="InterPro" id="IPR003824">
    <property type="entry name" value="UppP"/>
</dbReference>
<evidence type="ECO:0000256" key="1">
    <source>
        <dbReference type="ARBA" id="ARBA00004651"/>
    </source>
</evidence>
<evidence type="ECO:0000256" key="9">
    <source>
        <dbReference type="ARBA" id="ARBA00022984"/>
    </source>
</evidence>
<comment type="similarity">
    <text evidence="2 17">Belongs to the UppP family.</text>
</comment>
<keyword evidence="10 17" id="KW-1133">Transmembrane helix</keyword>
<evidence type="ECO:0000256" key="10">
    <source>
        <dbReference type="ARBA" id="ARBA00022989"/>
    </source>
</evidence>
<keyword evidence="11 17" id="KW-0472">Membrane</keyword>
<dbReference type="Pfam" id="PF02673">
    <property type="entry name" value="BacA"/>
    <property type="match status" value="1"/>
</dbReference>
<evidence type="ECO:0000256" key="13">
    <source>
        <dbReference type="ARBA" id="ARBA00023316"/>
    </source>
</evidence>
<evidence type="ECO:0000256" key="5">
    <source>
        <dbReference type="ARBA" id="ARBA00022475"/>
    </source>
</evidence>
<evidence type="ECO:0000256" key="8">
    <source>
        <dbReference type="ARBA" id="ARBA00022960"/>
    </source>
</evidence>
<protein>
    <recommendedName>
        <fullName evidence="4 17">Undecaprenyl-diphosphatase</fullName>
        <ecNumber evidence="3 17">3.6.1.27</ecNumber>
    </recommendedName>
    <alternativeName>
        <fullName evidence="15 17">Bacitracin resistance protein</fullName>
    </alternativeName>
    <alternativeName>
        <fullName evidence="14 17">Undecaprenyl pyrophosphate phosphatase</fullName>
    </alternativeName>
</protein>
<dbReference type="PANTHER" id="PTHR30622">
    <property type="entry name" value="UNDECAPRENYL-DIPHOSPHATASE"/>
    <property type="match status" value="1"/>
</dbReference>
<keyword evidence="6 17" id="KW-0812">Transmembrane</keyword>
<keyword evidence="5 17" id="KW-1003">Cell membrane</keyword>
<evidence type="ECO:0000256" key="7">
    <source>
        <dbReference type="ARBA" id="ARBA00022801"/>
    </source>
</evidence>
<feature type="transmembrane region" description="Helical" evidence="17">
    <location>
        <begin position="91"/>
        <end position="109"/>
    </location>
</feature>
<comment type="caution">
    <text evidence="18">The sequence shown here is derived from an EMBL/GenBank/DDBJ whole genome shotgun (WGS) entry which is preliminary data.</text>
</comment>
<keyword evidence="7 17" id="KW-0378">Hydrolase</keyword>
<dbReference type="EMBL" id="AEDQ01000029">
    <property type="protein sequence ID" value="EFL43879.1"/>
    <property type="molecule type" value="Genomic_DNA"/>
</dbReference>
<evidence type="ECO:0000256" key="2">
    <source>
        <dbReference type="ARBA" id="ARBA00010621"/>
    </source>
</evidence>
<feature type="transmembrane region" description="Helical" evidence="17">
    <location>
        <begin position="253"/>
        <end position="275"/>
    </location>
</feature>
<accession>A0ABN0AZL0</accession>
<dbReference type="RefSeq" id="WP_006304544.1">
    <property type="nucleotide sequence ID" value="NZ_AEDQ01000029.1"/>
</dbReference>
<organism evidence="18 19">
    <name type="scientific">Fannyhessea vaginae PB189-T1-4</name>
    <dbReference type="NCBI Taxonomy" id="866774"/>
    <lineage>
        <taxon>Bacteria</taxon>
        <taxon>Bacillati</taxon>
        <taxon>Actinomycetota</taxon>
        <taxon>Coriobacteriia</taxon>
        <taxon>Coriobacteriales</taxon>
        <taxon>Atopobiaceae</taxon>
        <taxon>Fannyhessea</taxon>
    </lineage>
</organism>
<evidence type="ECO:0000313" key="18">
    <source>
        <dbReference type="EMBL" id="EFL43879.1"/>
    </source>
</evidence>
<keyword evidence="9 17" id="KW-0573">Peptidoglycan synthesis</keyword>
<evidence type="ECO:0000256" key="15">
    <source>
        <dbReference type="ARBA" id="ARBA00032932"/>
    </source>
</evidence>
<name>A0ABN0AZL0_9ACTN</name>
<feature type="transmembrane region" description="Helical" evidence="17">
    <location>
        <begin position="121"/>
        <end position="141"/>
    </location>
</feature>
<feature type="transmembrane region" description="Helical" evidence="17">
    <location>
        <begin position="323"/>
        <end position="339"/>
    </location>
</feature>
<evidence type="ECO:0000256" key="11">
    <source>
        <dbReference type="ARBA" id="ARBA00023136"/>
    </source>
</evidence>
<dbReference type="EC" id="3.6.1.27" evidence="3 17"/>